<feature type="region of interest" description="Disordered" evidence="2">
    <location>
        <begin position="1"/>
        <end position="115"/>
    </location>
</feature>
<sequence length="598" mass="67350">MPESLRHPIKRLKTKLSGDSDDDSHMDSENEHQGNTSATQDNPIRHPIQRGTSKLQRDGNESSDQLLKPQDANRDLTPTSSEALSDTRSSSPSKPSALRHPLQRGKTKLLEHEQKKITDPEAIAYFKAQPEEERHQTVYKNKMARPRWVLHVQAQFWRVLMGLGMFFHKMAPPRPPKYNFVRTIPATVSNKTGTIDLYFYTPLDYRTQKSLWKDHPESEEEETSPDKGKQRKNSIESLGHNLRRRSSSAKRWGGYPVVLNFHGGGFTLGSPMDDARWCTTVVDECNAVVIAVDYRRAPEMPFPTAVEDGVDAVIWVHQHAEELGIDPNKIALSGFSSGANMACSIPLRLWDEMMGFPREDETARASGSNNPFDSPSASTAKLPQESRVETLDGAQPAPPLKRSPLTKNNIQVREDALKQVSDISLRAIVPWYPSLDYTRTREQRRATCSRKDQELPAVFTDLFDESYLHPPHTISLDSPYLSPGVAPTALLKNGLPHEIILHTCEWDMLLDEGQAFRDRLMSPEIGKNVVYKMIEGVPHGWDKAPNPWKPTPGVREHYLRACKELRRVFGDGGVRERRLEDVGGAMSAAPRGSIQVVN</sequence>
<feature type="domain" description="Alpha/beta hydrolase fold-3" evidence="3">
    <location>
        <begin position="258"/>
        <end position="352"/>
    </location>
</feature>
<name>F2E9Z3_HORVV</name>
<accession>F2E9Z3</accession>
<feature type="compositionally biased region" description="Polar residues" evidence="2">
    <location>
        <begin position="76"/>
        <end position="88"/>
    </location>
</feature>
<feature type="compositionally biased region" description="Polar residues" evidence="2">
    <location>
        <begin position="365"/>
        <end position="381"/>
    </location>
</feature>
<evidence type="ECO:0000259" key="3">
    <source>
        <dbReference type="Pfam" id="PF07859"/>
    </source>
</evidence>
<protein>
    <submittedName>
        <fullName evidence="4">Predicted protein</fullName>
    </submittedName>
</protein>
<reference evidence="4" key="1">
    <citation type="journal article" date="2011" name="Plant Physiol.">
        <title>Comprehensive sequence analysis of 24,783 barley full-length cDNAs derived from 12 clone libraries.</title>
        <authorList>
            <person name="Matsumoto T."/>
            <person name="Tanaka T."/>
            <person name="Sakai H."/>
            <person name="Amano N."/>
            <person name="Kanamori H."/>
            <person name="Kurita K."/>
            <person name="Kikuta A."/>
            <person name="Kamiya K."/>
            <person name="Yamamoto M."/>
            <person name="Ikawa H."/>
            <person name="Fujii N."/>
            <person name="Hori K."/>
            <person name="Itoh T."/>
            <person name="Sato K."/>
        </authorList>
    </citation>
    <scope>NUCLEOTIDE SEQUENCE</scope>
    <source>
        <tissue evidence="4">Flower</tissue>
    </source>
</reference>
<evidence type="ECO:0000256" key="1">
    <source>
        <dbReference type="ARBA" id="ARBA00022801"/>
    </source>
</evidence>
<dbReference type="Gene3D" id="3.40.50.1820">
    <property type="entry name" value="alpha/beta hydrolase"/>
    <property type="match status" value="1"/>
</dbReference>
<feature type="compositionally biased region" description="Polar residues" evidence="2">
    <location>
        <begin position="33"/>
        <end position="42"/>
    </location>
</feature>
<evidence type="ECO:0000256" key="2">
    <source>
        <dbReference type="SAM" id="MobiDB-lite"/>
    </source>
</evidence>
<organism evidence="4">
    <name type="scientific">Hordeum vulgare subsp. vulgare</name>
    <name type="common">Domesticated barley</name>
    <dbReference type="NCBI Taxonomy" id="112509"/>
    <lineage>
        <taxon>Eukaryota</taxon>
        <taxon>Viridiplantae</taxon>
        <taxon>Streptophyta</taxon>
        <taxon>Embryophyta</taxon>
        <taxon>Tracheophyta</taxon>
        <taxon>Spermatophyta</taxon>
        <taxon>Magnoliopsida</taxon>
        <taxon>Liliopsida</taxon>
        <taxon>Poales</taxon>
        <taxon>Poaceae</taxon>
        <taxon>BOP clade</taxon>
        <taxon>Pooideae</taxon>
        <taxon>Triticodae</taxon>
        <taxon>Triticeae</taxon>
        <taxon>Hordeinae</taxon>
        <taxon>Hordeum</taxon>
    </lineage>
</organism>
<feature type="domain" description="Alpha/beta hydrolase fold-3" evidence="3">
    <location>
        <begin position="418"/>
        <end position="541"/>
    </location>
</feature>
<dbReference type="PANTHER" id="PTHR48081:SF8">
    <property type="entry name" value="ALPHA_BETA HYDROLASE FOLD-3 DOMAIN-CONTAINING PROTEIN-RELATED"/>
    <property type="match status" value="1"/>
</dbReference>
<dbReference type="AlphaFoldDB" id="F2E9Z3"/>
<dbReference type="InterPro" id="IPR050300">
    <property type="entry name" value="GDXG_lipolytic_enzyme"/>
</dbReference>
<dbReference type="InterPro" id="IPR029058">
    <property type="entry name" value="AB_hydrolase_fold"/>
</dbReference>
<dbReference type="InterPro" id="IPR013094">
    <property type="entry name" value="AB_hydrolase_3"/>
</dbReference>
<dbReference type="EMBL" id="AK372968">
    <property type="protein sequence ID" value="BAK04165.1"/>
    <property type="molecule type" value="mRNA"/>
</dbReference>
<evidence type="ECO:0000313" key="4">
    <source>
        <dbReference type="EMBL" id="BAK04165.1"/>
    </source>
</evidence>
<feature type="compositionally biased region" description="Basic and acidic residues" evidence="2">
    <location>
        <begin position="23"/>
        <end position="32"/>
    </location>
</feature>
<dbReference type="Pfam" id="PF07859">
    <property type="entry name" value="Abhydrolase_3"/>
    <property type="match status" value="2"/>
</dbReference>
<dbReference type="PANTHER" id="PTHR48081">
    <property type="entry name" value="AB HYDROLASE SUPERFAMILY PROTEIN C4A8.06C"/>
    <property type="match status" value="1"/>
</dbReference>
<feature type="region of interest" description="Disordered" evidence="2">
    <location>
        <begin position="360"/>
        <end position="408"/>
    </location>
</feature>
<feature type="region of interest" description="Disordered" evidence="2">
    <location>
        <begin position="211"/>
        <end position="245"/>
    </location>
</feature>
<dbReference type="SUPFAM" id="SSF53474">
    <property type="entry name" value="alpha/beta-Hydrolases"/>
    <property type="match status" value="1"/>
</dbReference>
<keyword evidence="1" id="KW-0378">Hydrolase</keyword>
<dbReference type="GO" id="GO:0016787">
    <property type="term" value="F:hydrolase activity"/>
    <property type="evidence" value="ECO:0007669"/>
    <property type="project" value="UniProtKB-KW"/>
</dbReference>
<proteinExistence type="evidence at transcript level"/>